<reference evidence="2 3" key="1">
    <citation type="submission" date="2017-10" db="EMBL/GenBank/DDBJ databases">
        <authorList>
            <person name="Banno H."/>
            <person name="Chua N.-H."/>
        </authorList>
    </citation>
    <scope>NUCLEOTIDE SEQUENCE [LARGE SCALE GENOMIC DNA]</scope>
    <source>
        <strain evidence="2 3">YW11</strain>
    </source>
</reference>
<gene>
    <name evidence="2" type="ORF">CR162_12440</name>
</gene>
<name>A0A2C7AAP9_9PROT</name>
<feature type="chain" id="PRO_5012203288" description="Tat pathway signal protein" evidence="1">
    <location>
        <begin position="22"/>
        <end position="192"/>
    </location>
</feature>
<evidence type="ECO:0008006" key="4">
    <source>
        <dbReference type="Google" id="ProtNLM"/>
    </source>
</evidence>
<evidence type="ECO:0000256" key="1">
    <source>
        <dbReference type="SAM" id="SignalP"/>
    </source>
</evidence>
<evidence type="ECO:0000313" key="3">
    <source>
        <dbReference type="Proteomes" id="UP000223527"/>
    </source>
</evidence>
<comment type="caution">
    <text evidence="2">The sequence shown here is derived from an EMBL/GenBank/DDBJ whole genome shotgun (WGS) entry which is preliminary data.</text>
</comment>
<protein>
    <recommendedName>
        <fullName evidence="4">Tat pathway signal protein</fullName>
    </recommendedName>
</protein>
<dbReference type="AlphaFoldDB" id="A0A2C7AAP9"/>
<dbReference type="Proteomes" id="UP000223527">
    <property type="component" value="Unassembled WGS sequence"/>
</dbReference>
<keyword evidence="1" id="KW-0732">Signal</keyword>
<feature type="signal peptide" evidence="1">
    <location>
        <begin position="1"/>
        <end position="21"/>
    </location>
</feature>
<accession>A0A2C7AAP9</accession>
<keyword evidence="3" id="KW-1185">Reference proteome</keyword>
<proteinExistence type="predicted"/>
<dbReference type="RefSeq" id="WP_099095856.1">
    <property type="nucleotide sequence ID" value="NZ_PDNU01000021.1"/>
</dbReference>
<sequence length="192" mass="20399">MPRLVLLVALLALVTAVPTGAREPDPSFTVLNNTPLPAARIFASPVAAPDWGHDRLAGTPLPPGAARAIRLDPRGGCLIDLRAVQADGAPRELRGIDTCATPRVVLGPPLPHALLLENRGRQAVTLAYVSPAGQRDWGMDRLDGRPLLPGATMRLPLPPGECIFDVRAVTGRGVPLDRRGLDLCIQPRLVLP</sequence>
<dbReference type="EMBL" id="PDNU01000021">
    <property type="protein sequence ID" value="PHK94723.1"/>
    <property type="molecule type" value="Genomic_DNA"/>
</dbReference>
<organism evidence="2 3">
    <name type="scientific">Teichococcus rhizosphaerae</name>
    <dbReference type="NCBI Taxonomy" id="1335062"/>
    <lineage>
        <taxon>Bacteria</taxon>
        <taxon>Pseudomonadati</taxon>
        <taxon>Pseudomonadota</taxon>
        <taxon>Alphaproteobacteria</taxon>
        <taxon>Acetobacterales</taxon>
        <taxon>Roseomonadaceae</taxon>
        <taxon>Roseomonas</taxon>
    </lineage>
</organism>
<evidence type="ECO:0000313" key="2">
    <source>
        <dbReference type="EMBL" id="PHK94723.1"/>
    </source>
</evidence>
<dbReference type="OrthoDB" id="464386at2"/>